<evidence type="ECO:0000256" key="1">
    <source>
        <dbReference type="ARBA" id="ARBA00022723"/>
    </source>
</evidence>
<dbReference type="Gene3D" id="3.30.1050.10">
    <property type="entry name" value="SCP2 sterol-binding domain"/>
    <property type="match status" value="1"/>
</dbReference>
<evidence type="ECO:0000259" key="3">
    <source>
        <dbReference type="SMART" id="SM01007"/>
    </source>
</evidence>
<dbReference type="AlphaFoldDB" id="A0A410P644"/>
<dbReference type="InterPro" id="IPR001303">
    <property type="entry name" value="Aldolase_II/adducin_N"/>
</dbReference>
<dbReference type="GO" id="GO:0046872">
    <property type="term" value="F:metal ion binding"/>
    <property type="evidence" value="ECO:0007669"/>
    <property type="project" value="UniProtKB-KW"/>
</dbReference>
<keyword evidence="1" id="KW-0479">Metal-binding</keyword>
<accession>A0A410P644</accession>
<dbReference type="GO" id="GO:0016832">
    <property type="term" value="F:aldehyde-lyase activity"/>
    <property type="evidence" value="ECO:0007669"/>
    <property type="project" value="TreeGrafter"/>
</dbReference>
<organism evidence="4 5">
    <name type="scientific">Velamenicoccus archaeovorus</name>
    <dbReference type="NCBI Taxonomy" id="1930593"/>
    <lineage>
        <taxon>Bacteria</taxon>
        <taxon>Pseudomonadati</taxon>
        <taxon>Candidatus Omnitrophota</taxon>
        <taxon>Candidatus Velamenicoccus</taxon>
    </lineage>
</organism>
<keyword evidence="5" id="KW-1185">Reference proteome</keyword>
<keyword evidence="2" id="KW-0456">Lyase</keyword>
<dbReference type="OrthoDB" id="9794581at2"/>
<reference evidence="4 5" key="1">
    <citation type="submission" date="2017-01" db="EMBL/GenBank/DDBJ databases">
        <title>First insights into the biology of 'candidatus Vampirococcus archaeovorus'.</title>
        <authorList>
            <person name="Kizina J."/>
            <person name="Jordan S."/>
            <person name="Stueber K."/>
            <person name="Reinhardt R."/>
            <person name="Harder J."/>
        </authorList>
    </citation>
    <scope>NUCLEOTIDE SEQUENCE [LARGE SCALE GENOMIC DNA]</scope>
    <source>
        <strain evidence="4 5">LiM</strain>
    </source>
</reference>
<dbReference type="PANTHER" id="PTHR22789">
    <property type="entry name" value="FUCULOSE PHOSPHATE ALDOLASE"/>
    <property type="match status" value="1"/>
</dbReference>
<dbReference type="SUPFAM" id="SSF55718">
    <property type="entry name" value="SCP-like"/>
    <property type="match status" value="1"/>
</dbReference>
<dbReference type="InterPro" id="IPR050197">
    <property type="entry name" value="Aldolase_class_II_sugar_metab"/>
</dbReference>
<dbReference type="InterPro" id="IPR036527">
    <property type="entry name" value="SCP2_sterol-bd_dom_sf"/>
</dbReference>
<name>A0A410P644_VELA1</name>
<evidence type="ECO:0000313" key="4">
    <source>
        <dbReference type="EMBL" id="QAT17649.1"/>
    </source>
</evidence>
<dbReference type="GO" id="GO:0005829">
    <property type="term" value="C:cytosol"/>
    <property type="evidence" value="ECO:0007669"/>
    <property type="project" value="TreeGrafter"/>
</dbReference>
<gene>
    <name evidence="4" type="ORF">BU251_07920</name>
</gene>
<dbReference type="Proteomes" id="UP000287243">
    <property type="component" value="Chromosome"/>
</dbReference>
<dbReference type="GO" id="GO:0019323">
    <property type="term" value="P:pentose catabolic process"/>
    <property type="evidence" value="ECO:0007669"/>
    <property type="project" value="TreeGrafter"/>
</dbReference>
<dbReference type="Pfam" id="PF02036">
    <property type="entry name" value="SCP2"/>
    <property type="match status" value="1"/>
</dbReference>
<dbReference type="InterPro" id="IPR003033">
    <property type="entry name" value="SCP2_sterol-bd_dom"/>
</dbReference>
<proteinExistence type="predicted"/>
<dbReference type="Gene3D" id="3.40.225.10">
    <property type="entry name" value="Class II aldolase/adducin N-terminal domain"/>
    <property type="match status" value="1"/>
</dbReference>
<dbReference type="KEGG" id="vai:BU251_07920"/>
<feature type="domain" description="Class II aldolase/adducin N-terminal" evidence="3">
    <location>
        <begin position="6"/>
        <end position="179"/>
    </location>
</feature>
<dbReference type="RefSeq" id="WP_128700599.1">
    <property type="nucleotide sequence ID" value="NZ_CP019384.1"/>
</dbReference>
<dbReference type="Pfam" id="PF00596">
    <property type="entry name" value="Aldolase_II"/>
    <property type="match status" value="1"/>
</dbReference>
<dbReference type="InterPro" id="IPR036409">
    <property type="entry name" value="Aldolase_II/adducin_N_sf"/>
</dbReference>
<evidence type="ECO:0000313" key="5">
    <source>
        <dbReference type="Proteomes" id="UP000287243"/>
    </source>
</evidence>
<dbReference type="SMART" id="SM01007">
    <property type="entry name" value="Aldolase_II"/>
    <property type="match status" value="1"/>
</dbReference>
<protein>
    <recommendedName>
        <fullName evidence="3">Class II aldolase/adducin N-terminal domain-containing protein</fullName>
    </recommendedName>
</protein>
<evidence type="ECO:0000256" key="2">
    <source>
        <dbReference type="ARBA" id="ARBA00023239"/>
    </source>
</evidence>
<sequence>MQKKIDEIIRIGKWIWEKDLSGGASGNLSLRVDDETILITGRGTCLGALKAEDVCTIRMDGDPLVKGFVPSSEKLFHTSVYQHLDAKAVVHVHPTFCNGYFAVHDRISFDTFETRLVLGDVPVVDQKTPTITDIMPVIEALKNSNIVVLKHHGVVAIGETLNDAFFLAQTLEEAVKIACIKDLYVRVDRPAAPASGGNAAVSPAGGTFELFSKEQIVEIVRLVNQDAQFRQLALQTNLETKLAVVLDETQTAYCFHFSGGGIKDFTDKVGDAEFVISGKSDYWRAIFKRQLDPFAATTQKKLKLKGDFAKISRWYVPFNRLFDLWTSAPVA</sequence>
<dbReference type="SUPFAM" id="SSF53639">
    <property type="entry name" value="AraD/HMP-PK domain-like"/>
    <property type="match status" value="1"/>
</dbReference>
<dbReference type="PANTHER" id="PTHR22789:SF0">
    <property type="entry name" value="3-OXO-TETRONATE 4-PHOSPHATE DECARBOXYLASE-RELATED"/>
    <property type="match status" value="1"/>
</dbReference>
<dbReference type="EMBL" id="CP019384">
    <property type="protein sequence ID" value="QAT17649.1"/>
    <property type="molecule type" value="Genomic_DNA"/>
</dbReference>